<dbReference type="Pfam" id="PF06985">
    <property type="entry name" value="HET"/>
    <property type="match status" value="1"/>
</dbReference>
<protein>
    <recommendedName>
        <fullName evidence="2">Heterokaryon incompatibility domain-containing protein</fullName>
    </recommendedName>
</protein>
<feature type="compositionally biased region" description="Basic and acidic residues" evidence="1">
    <location>
        <begin position="64"/>
        <end position="74"/>
    </location>
</feature>
<feature type="region of interest" description="Disordered" evidence="1">
    <location>
        <begin position="46"/>
        <end position="78"/>
    </location>
</feature>
<dbReference type="PANTHER" id="PTHR24148:SF73">
    <property type="entry name" value="HET DOMAIN PROTEIN (AFU_ORTHOLOGUE AFUA_8G01020)"/>
    <property type="match status" value="1"/>
</dbReference>
<keyword evidence="4" id="KW-1185">Reference proteome</keyword>
<gene>
    <name evidence="3" type="ORF">SCUCBS95973_007205</name>
</gene>
<organism evidence="3 4">
    <name type="scientific">Sporothrix curviconia</name>
    <dbReference type="NCBI Taxonomy" id="1260050"/>
    <lineage>
        <taxon>Eukaryota</taxon>
        <taxon>Fungi</taxon>
        <taxon>Dikarya</taxon>
        <taxon>Ascomycota</taxon>
        <taxon>Pezizomycotina</taxon>
        <taxon>Sordariomycetes</taxon>
        <taxon>Sordariomycetidae</taxon>
        <taxon>Ophiostomatales</taxon>
        <taxon>Ophiostomataceae</taxon>
        <taxon>Sporothrix</taxon>
    </lineage>
</organism>
<dbReference type="InterPro" id="IPR052895">
    <property type="entry name" value="HetReg/Transcr_Mod"/>
</dbReference>
<comment type="caution">
    <text evidence="3">The sequence shown here is derived from an EMBL/GenBank/DDBJ whole genome shotgun (WGS) entry which is preliminary data.</text>
</comment>
<dbReference type="InterPro" id="IPR010730">
    <property type="entry name" value="HET"/>
</dbReference>
<evidence type="ECO:0000256" key="1">
    <source>
        <dbReference type="SAM" id="MobiDB-lite"/>
    </source>
</evidence>
<reference evidence="3 4" key="1">
    <citation type="submission" date="2024-01" db="EMBL/GenBank/DDBJ databases">
        <authorList>
            <person name="Allen C."/>
            <person name="Tagirdzhanova G."/>
        </authorList>
    </citation>
    <scope>NUCLEOTIDE SEQUENCE [LARGE SCALE GENOMIC DNA]</scope>
</reference>
<evidence type="ECO:0000313" key="3">
    <source>
        <dbReference type="EMBL" id="CAK7229387.1"/>
    </source>
</evidence>
<evidence type="ECO:0000313" key="4">
    <source>
        <dbReference type="Proteomes" id="UP001642405"/>
    </source>
</evidence>
<feature type="domain" description="Heterokaryon incompatibility" evidence="2">
    <location>
        <begin position="122"/>
        <end position="265"/>
    </location>
</feature>
<dbReference type="Proteomes" id="UP001642405">
    <property type="component" value="Unassembled WGS sequence"/>
</dbReference>
<dbReference type="EMBL" id="CAWUHB010000048">
    <property type="protein sequence ID" value="CAK7229387.1"/>
    <property type="molecule type" value="Genomic_DNA"/>
</dbReference>
<dbReference type="Pfam" id="PF26639">
    <property type="entry name" value="Het-6_barrel"/>
    <property type="match status" value="1"/>
</dbReference>
<name>A0ABP0CBF3_9PEZI</name>
<evidence type="ECO:0000259" key="2">
    <source>
        <dbReference type="Pfam" id="PF06985"/>
    </source>
</evidence>
<sequence length="688" mass="76125">MAPAPAAVDANDKLIAETTSLNQTTTTMAPIPAVVDLTDETVAESLEAASRETSADARPAWFDSDAKREPHSRSDSLNLGFERGQPYLVSNNIMLPTHSYAHGYDAYGLPLAASQEQTPPSYTALSYAWGDNRDSVEVEVNGVPLDITKNLFEALRALQAPDKEVLCWADALAINQKDKEEVTAQVQMMKKIYSAASSVAIWLGMDFADSELALALIKKLSDNTSARNEGILQQLVKSRDHQPAFTALVSLFEREYWRRLWVVQEVLNARHVTVLCGSSSIPWSTYQQAADVLQKLSTLIDQTYSSWLCDGVDSVYISPKSRMSYSEVFLHLGPASFQDVESLHLSGADLNDAATALKLQKALCMCRSKFATDARDKVYGLLGVLPDDVQKHIVPDYSLSIKDVFTKAAEYIILKRKRLDVLGNAFHFPVHISPLGLPSWVPDWSHISHMTPVDWPAGRFSASASTTSKADIDSQNHRVLSTWAIEVDQVVEPGIPVCTINTVNNFILSFLHWYAMLQKHLRESNEAQKERAEDAFCRTLALDGIHPLFQAPGKWRTVTLHLFASLAEENLPELPLPPRLAEFAKDGCVDLHGVSRNAILQEVFSPSMTGRSFFFSRSGIMGMGSGYLSAGDVAVVPLGCSTPLLLRKDPDTDEYRFVSDAYLDGYMYGKAITDWSSGLLEPDRYIIH</sequence>
<accession>A0ABP0CBF3</accession>
<proteinExistence type="predicted"/>
<dbReference type="PANTHER" id="PTHR24148">
    <property type="entry name" value="ANKYRIN REPEAT DOMAIN-CONTAINING PROTEIN 39 HOMOLOG-RELATED"/>
    <property type="match status" value="1"/>
</dbReference>